<comment type="similarity">
    <text evidence="11 14">Belongs to the GARS family.</text>
</comment>
<dbReference type="PROSITE" id="PS50975">
    <property type="entry name" value="ATP_GRASP"/>
    <property type="match status" value="1"/>
</dbReference>
<dbReference type="FunFam" id="3.90.600.10:FF:000001">
    <property type="entry name" value="Trifunctional purine biosynthetic protein adenosine-3"/>
    <property type="match status" value="1"/>
</dbReference>
<dbReference type="Gene3D" id="3.40.50.20">
    <property type="match status" value="1"/>
</dbReference>
<evidence type="ECO:0000256" key="2">
    <source>
        <dbReference type="ARBA" id="ARBA00001946"/>
    </source>
</evidence>
<evidence type="ECO:0000256" key="13">
    <source>
        <dbReference type="ARBA" id="ARBA00042864"/>
    </source>
</evidence>
<evidence type="ECO:0000256" key="3">
    <source>
        <dbReference type="ARBA" id="ARBA00005174"/>
    </source>
</evidence>
<dbReference type="InterPro" id="IPR011054">
    <property type="entry name" value="Rudment_hybrid_motif"/>
</dbReference>
<dbReference type="HAMAP" id="MF_00138">
    <property type="entry name" value="GARS"/>
    <property type="match status" value="1"/>
</dbReference>
<comment type="catalytic activity">
    <reaction evidence="14">
        <text>5-phospho-beta-D-ribosylamine + glycine + ATP = N(1)-(5-phospho-beta-D-ribosyl)glycinamide + ADP + phosphate + H(+)</text>
        <dbReference type="Rhea" id="RHEA:17453"/>
        <dbReference type="ChEBI" id="CHEBI:15378"/>
        <dbReference type="ChEBI" id="CHEBI:30616"/>
        <dbReference type="ChEBI" id="CHEBI:43474"/>
        <dbReference type="ChEBI" id="CHEBI:57305"/>
        <dbReference type="ChEBI" id="CHEBI:58681"/>
        <dbReference type="ChEBI" id="CHEBI:143788"/>
        <dbReference type="ChEBI" id="CHEBI:456216"/>
        <dbReference type="EC" id="6.3.4.13"/>
    </reaction>
</comment>
<dbReference type="InterPro" id="IPR016185">
    <property type="entry name" value="PreATP-grasp_dom_sf"/>
</dbReference>
<evidence type="ECO:0000256" key="4">
    <source>
        <dbReference type="ARBA" id="ARBA00013255"/>
    </source>
</evidence>
<evidence type="ECO:0000256" key="15">
    <source>
        <dbReference type="PROSITE-ProRule" id="PRU00409"/>
    </source>
</evidence>
<accession>A0A075R105</accession>
<evidence type="ECO:0000313" key="18">
    <source>
        <dbReference type="Proteomes" id="UP000005850"/>
    </source>
</evidence>
<comment type="cofactor">
    <cofactor evidence="2">
        <name>Mg(2+)</name>
        <dbReference type="ChEBI" id="CHEBI:18420"/>
    </cofactor>
</comment>
<protein>
    <recommendedName>
        <fullName evidence="4 14">Phosphoribosylamine--glycine ligase</fullName>
        <ecNumber evidence="4 14">6.3.4.13</ecNumber>
    </recommendedName>
    <alternativeName>
        <fullName evidence="14">GARS</fullName>
    </alternativeName>
    <alternativeName>
        <fullName evidence="12 14">Glycinamide ribonucleotide synthetase</fullName>
    </alternativeName>
    <alternativeName>
        <fullName evidence="13 14">Phosphoribosylglycinamide synthetase</fullName>
    </alternativeName>
</protein>
<dbReference type="InterPro" id="IPR013815">
    <property type="entry name" value="ATP_grasp_subdomain_1"/>
</dbReference>
<evidence type="ECO:0000256" key="1">
    <source>
        <dbReference type="ARBA" id="ARBA00001936"/>
    </source>
</evidence>
<dbReference type="GO" id="GO:0005524">
    <property type="term" value="F:ATP binding"/>
    <property type="evidence" value="ECO:0007669"/>
    <property type="project" value="UniProtKB-UniRule"/>
</dbReference>
<dbReference type="RefSeq" id="WP_003335686.1">
    <property type="nucleotide sequence ID" value="NZ_CP007806.1"/>
</dbReference>
<dbReference type="InterPro" id="IPR020560">
    <property type="entry name" value="PRibGlycinamide_synth_C-dom"/>
</dbReference>
<dbReference type="NCBIfam" id="TIGR00877">
    <property type="entry name" value="purD"/>
    <property type="match status" value="1"/>
</dbReference>
<dbReference type="GO" id="GO:0006189">
    <property type="term" value="P:'de novo' IMP biosynthetic process"/>
    <property type="evidence" value="ECO:0007669"/>
    <property type="project" value="UniProtKB-UniRule"/>
</dbReference>
<dbReference type="SMART" id="SM01210">
    <property type="entry name" value="GARS_C"/>
    <property type="match status" value="1"/>
</dbReference>
<dbReference type="STRING" id="1042163.BRLA_c004950"/>
<dbReference type="SUPFAM" id="SSF51246">
    <property type="entry name" value="Rudiment single hybrid motif"/>
    <property type="match status" value="1"/>
</dbReference>
<dbReference type="SMART" id="SM01209">
    <property type="entry name" value="GARS_A"/>
    <property type="match status" value="1"/>
</dbReference>
<gene>
    <name evidence="14" type="primary">purD</name>
    <name evidence="17" type="ORF">BRLA_c004950</name>
</gene>
<evidence type="ECO:0000256" key="12">
    <source>
        <dbReference type="ARBA" id="ARBA00042242"/>
    </source>
</evidence>
<dbReference type="SUPFAM" id="SSF56059">
    <property type="entry name" value="Glutathione synthetase ATP-binding domain-like"/>
    <property type="match status" value="1"/>
</dbReference>
<evidence type="ECO:0000256" key="11">
    <source>
        <dbReference type="ARBA" id="ARBA00038345"/>
    </source>
</evidence>
<dbReference type="GO" id="GO:0009113">
    <property type="term" value="P:purine nucleobase biosynthetic process"/>
    <property type="evidence" value="ECO:0007669"/>
    <property type="project" value="InterPro"/>
</dbReference>
<dbReference type="eggNOG" id="COG0151">
    <property type="taxonomic scope" value="Bacteria"/>
</dbReference>
<dbReference type="InterPro" id="IPR000115">
    <property type="entry name" value="PRibGlycinamide_synth"/>
</dbReference>
<dbReference type="PROSITE" id="PS00184">
    <property type="entry name" value="GARS"/>
    <property type="match status" value="1"/>
</dbReference>
<dbReference type="InterPro" id="IPR037123">
    <property type="entry name" value="PRibGlycinamide_synth_C_sf"/>
</dbReference>
<keyword evidence="6" id="KW-0479">Metal-binding</keyword>
<sequence>MKVLVVGSGGREHTLVWKLAQSPQVEKIFCAPGNGGTAALVQNVPIQVTDYAALAQFAKDEEIDVTIVGPEDPLLGGIVDFFTLRNLPIYGPSANAAKLEGSKSFAKCLMKKYNIPTAEYESFLDYESAIAYVREKGAPIVIKADGLAQGKGVILAFSLEEAEEAIRQIMQDSKFGQAGSRVVIEEFMRGEELTLLSFIDGETVKPMIPSQDHKTVFDGDKGPNTGGMGAYAPVPQVKNSDIQHIIDKIVQPMASAMVKEGIPFRGVLYTGLMLTEDGPKVVEFNARFGDPETQVTLPLLETDLVDIVMATINGTLADLDIKWSKQSAVTVVMASPGYPGDYPKGAVISGLDVSVADSPEEDKQEMVFHAGTKQEAGHFVTNGGRVLAVTALGDSLQLAKEKAYQAVANISFTGAHYRRDIADKAFKKV</sequence>
<organism evidence="17 18">
    <name type="scientific">Brevibacillus laterosporus LMG 15441</name>
    <dbReference type="NCBI Taxonomy" id="1042163"/>
    <lineage>
        <taxon>Bacteria</taxon>
        <taxon>Bacillati</taxon>
        <taxon>Bacillota</taxon>
        <taxon>Bacilli</taxon>
        <taxon>Bacillales</taxon>
        <taxon>Paenibacillaceae</taxon>
        <taxon>Brevibacillus</taxon>
    </lineage>
</organism>
<comment type="pathway">
    <text evidence="3 14">Purine metabolism; IMP biosynthesis via de novo pathway; N(1)-(5-phospho-D-ribosyl)glycinamide from 5-phospho-alpha-D-ribose 1-diphosphate: step 2/2.</text>
</comment>
<feature type="domain" description="ATP-grasp" evidence="16">
    <location>
        <begin position="107"/>
        <end position="313"/>
    </location>
</feature>
<dbReference type="Pfam" id="PF01071">
    <property type="entry name" value="GARS_A"/>
    <property type="match status" value="1"/>
</dbReference>
<reference evidence="17 18" key="1">
    <citation type="journal article" date="2011" name="J. Bacteriol.">
        <title>Genome sequence of Brevibacillus laterosporus LMG 15441, a pathogen of invertebrates.</title>
        <authorList>
            <person name="Djukic M."/>
            <person name="Poehlein A."/>
            <person name="Thurmer A."/>
            <person name="Daniel R."/>
        </authorList>
    </citation>
    <scope>NUCLEOTIDE SEQUENCE [LARGE SCALE GENOMIC DNA]</scope>
    <source>
        <strain evidence="17 18">LMG 15441</strain>
    </source>
</reference>
<evidence type="ECO:0000313" key="17">
    <source>
        <dbReference type="EMBL" id="AIG24853.1"/>
    </source>
</evidence>
<name>A0A075R105_BRELA</name>
<dbReference type="InterPro" id="IPR020559">
    <property type="entry name" value="PRibGlycinamide_synth_CS"/>
</dbReference>
<dbReference type="KEGG" id="blr:BRLA_c004950"/>
<dbReference type="HOGENOM" id="CLU_027420_3_1_9"/>
<dbReference type="Pfam" id="PF02843">
    <property type="entry name" value="GARS_C"/>
    <property type="match status" value="1"/>
</dbReference>
<dbReference type="GO" id="GO:0004637">
    <property type="term" value="F:phosphoribosylamine-glycine ligase activity"/>
    <property type="evidence" value="ECO:0007669"/>
    <property type="project" value="UniProtKB-UniRule"/>
</dbReference>
<dbReference type="Gene3D" id="3.30.1490.20">
    <property type="entry name" value="ATP-grasp fold, A domain"/>
    <property type="match status" value="1"/>
</dbReference>
<dbReference type="EC" id="6.3.4.13" evidence="4 14"/>
<keyword evidence="9 15" id="KW-0067">ATP-binding</keyword>
<evidence type="ECO:0000256" key="8">
    <source>
        <dbReference type="ARBA" id="ARBA00022755"/>
    </source>
</evidence>
<dbReference type="InterPro" id="IPR020562">
    <property type="entry name" value="PRibGlycinamide_synth_N"/>
</dbReference>
<dbReference type="Pfam" id="PF02844">
    <property type="entry name" value="GARS_N"/>
    <property type="match status" value="1"/>
</dbReference>
<evidence type="ECO:0000256" key="7">
    <source>
        <dbReference type="ARBA" id="ARBA00022741"/>
    </source>
</evidence>
<dbReference type="Proteomes" id="UP000005850">
    <property type="component" value="Chromosome"/>
</dbReference>
<evidence type="ECO:0000256" key="10">
    <source>
        <dbReference type="ARBA" id="ARBA00023211"/>
    </source>
</evidence>
<dbReference type="PANTHER" id="PTHR43472:SF1">
    <property type="entry name" value="PHOSPHORIBOSYLAMINE--GLYCINE LIGASE, CHLOROPLASTIC"/>
    <property type="match status" value="1"/>
</dbReference>
<evidence type="ECO:0000259" key="16">
    <source>
        <dbReference type="PROSITE" id="PS50975"/>
    </source>
</evidence>
<evidence type="ECO:0000256" key="5">
    <source>
        <dbReference type="ARBA" id="ARBA00022598"/>
    </source>
</evidence>
<keyword evidence="18" id="KW-1185">Reference proteome</keyword>
<keyword evidence="8 14" id="KW-0658">Purine biosynthesis</keyword>
<dbReference type="AlphaFoldDB" id="A0A075R105"/>
<evidence type="ECO:0000256" key="14">
    <source>
        <dbReference type="HAMAP-Rule" id="MF_00138"/>
    </source>
</evidence>
<dbReference type="EMBL" id="CP007806">
    <property type="protein sequence ID" value="AIG24853.1"/>
    <property type="molecule type" value="Genomic_DNA"/>
</dbReference>
<dbReference type="PANTHER" id="PTHR43472">
    <property type="entry name" value="PHOSPHORIBOSYLAMINE--GLYCINE LIGASE"/>
    <property type="match status" value="1"/>
</dbReference>
<evidence type="ECO:0000256" key="6">
    <source>
        <dbReference type="ARBA" id="ARBA00022723"/>
    </source>
</evidence>
<dbReference type="FunFam" id="3.30.470.20:FF:000018">
    <property type="entry name" value="Trifunctional purine biosynthetic protein adenosine-3"/>
    <property type="match status" value="1"/>
</dbReference>
<dbReference type="Gene3D" id="3.90.600.10">
    <property type="entry name" value="Phosphoribosylglycinamide synthetase, C-terminal domain"/>
    <property type="match status" value="1"/>
</dbReference>
<keyword evidence="10" id="KW-0464">Manganese</keyword>
<dbReference type="Gene3D" id="3.30.470.20">
    <property type="entry name" value="ATP-grasp fold, B domain"/>
    <property type="match status" value="1"/>
</dbReference>
<proteinExistence type="inferred from homology"/>
<dbReference type="InterPro" id="IPR020561">
    <property type="entry name" value="PRibGlycinamid_synth_ATP-grasp"/>
</dbReference>
<dbReference type="SUPFAM" id="SSF52440">
    <property type="entry name" value="PreATP-grasp domain"/>
    <property type="match status" value="1"/>
</dbReference>
<dbReference type="FunFam" id="3.40.50.20:FF:000006">
    <property type="entry name" value="Phosphoribosylamine--glycine ligase, chloroplastic"/>
    <property type="match status" value="1"/>
</dbReference>
<dbReference type="InterPro" id="IPR011761">
    <property type="entry name" value="ATP-grasp"/>
</dbReference>
<keyword evidence="7 15" id="KW-0547">Nucleotide-binding</keyword>
<evidence type="ECO:0000256" key="9">
    <source>
        <dbReference type="ARBA" id="ARBA00022840"/>
    </source>
</evidence>
<comment type="cofactor">
    <cofactor evidence="1">
        <name>Mn(2+)</name>
        <dbReference type="ChEBI" id="CHEBI:29035"/>
    </cofactor>
</comment>
<dbReference type="UniPathway" id="UPA00074">
    <property type="reaction ID" value="UER00125"/>
</dbReference>
<dbReference type="GO" id="GO:0046872">
    <property type="term" value="F:metal ion binding"/>
    <property type="evidence" value="ECO:0007669"/>
    <property type="project" value="UniProtKB-KW"/>
</dbReference>
<dbReference type="FunFam" id="3.30.1490.20:FF:000006">
    <property type="entry name" value="phosphoribosylamine--glycine ligase, chloroplastic-like"/>
    <property type="match status" value="1"/>
</dbReference>
<keyword evidence="5 14" id="KW-0436">Ligase</keyword>